<organism evidence="1 2">
    <name type="scientific">Phytophthora palmivora</name>
    <dbReference type="NCBI Taxonomy" id="4796"/>
    <lineage>
        <taxon>Eukaryota</taxon>
        <taxon>Sar</taxon>
        <taxon>Stramenopiles</taxon>
        <taxon>Oomycota</taxon>
        <taxon>Peronosporomycetes</taxon>
        <taxon>Peronosporales</taxon>
        <taxon>Peronosporaceae</taxon>
        <taxon>Phytophthora</taxon>
    </lineage>
</organism>
<dbReference type="OrthoDB" id="116906at2759"/>
<protein>
    <submittedName>
        <fullName evidence="1">Uncharacterized protein</fullName>
    </submittedName>
</protein>
<proteinExistence type="predicted"/>
<sequence>MITDAKSGGGLERFNGASYTMWKDKLLTHVNQLDHEYQTKLLEKRQPEDRVLMADFLKSNPEKPASPTTETGCIALVKGKRDLQNLLNQVLPNFFLSTLPDVVSSMDSCEVIRLLEKDYDQGDAAGLIELTRKLTRSPWRYLRTLFAQLKKAKNEINRKT</sequence>
<keyword evidence="2" id="KW-1185">Reference proteome</keyword>
<comment type="caution">
    <text evidence="1">The sequence shown here is derived from an EMBL/GenBank/DDBJ whole genome shotgun (WGS) entry which is preliminary data.</text>
</comment>
<evidence type="ECO:0000313" key="2">
    <source>
        <dbReference type="Proteomes" id="UP000237271"/>
    </source>
</evidence>
<dbReference type="AlphaFoldDB" id="A0A2P4XGF0"/>
<reference evidence="1 2" key="1">
    <citation type="journal article" date="2017" name="Genome Biol. Evol.">
        <title>Phytophthora megakarya and P. palmivora, closely related causal agents of cacao black pod rot, underwent increases in genome sizes and gene numbers by different mechanisms.</title>
        <authorList>
            <person name="Ali S.S."/>
            <person name="Shao J."/>
            <person name="Lary D.J."/>
            <person name="Kronmiller B."/>
            <person name="Shen D."/>
            <person name="Strem M.D."/>
            <person name="Amoako-Attah I."/>
            <person name="Akrofi A.Y."/>
            <person name="Begoude B.A."/>
            <person name="Ten Hoopen G.M."/>
            <person name="Coulibaly K."/>
            <person name="Kebe B.I."/>
            <person name="Melnick R.L."/>
            <person name="Guiltinan M.J."/>
            <person name="Tyler B.M."/>
            <person name="Meinhardt L.W."/>
            <person name="Bailey B.A."/>
        </authorList>
    </citation>
    <scope>NUCLEOTIDE SEQUENCE [LARGE SCALE GENOMIC DNA]</scope>
    <source>
        <strain evidence="2">sbr112.9</strain>
    </source>
</reference>
<name>A0A2P4XGF0_9STRA</name>
<dbReference type="EMBL" id="NCKW01011069">
    <property type="protein sequence ID" value="POM64627.1"/>
    <property type="molecule type" value="Genomic_DNA"/>
</dbReference>
<accession>A0A2P4XGF0</accession>
<evidence type="ECO:0000313" key="1">
    <source>
        <dbReference type="EMBL" id="POM64627.1"/>
    </source>
</evidence>
<dbReference type="Proteomes" id="UP000237271">
    <property type="component" value="Unassembled WGS sequence"/>
</dbReference>
<gene>
    <name evidence="1" type="ORF">PHPALM_19822</name>
</gene>